<evidence type="ECO:0000256" key="5">
    <source>
        <dbReference type="ARBA" id="ARBA00048462"/>
    </source>
</evidence>
<dbReference type="GO" id="GO:0006633">
    <property type="term" value="P:fatty acid biosynthetic process"/>
    <property type="evidence" value="ECO:0007669"/>
    <property type="project" value="TreeGrafter"/>
</dbReference>
<dbReference type="InterPro" id="IPR016035">
    <property type="entry name" value="Acyl_Trfase/lysoPLipase"/>
</dbReference>
<sequence>MPRHITVAFPGQGSQFVGMLDHLPESFINNFKDDIRESLEFDILDIIKNGSEEKLNKTSITQPAILLTSYLEYKFMLDKLNIEPDLLCGHSLGEYTALVAAQAITLRDALRVVHKRGLYMEESLSGSMFAILNTDMKIIDDCCQKASFKSNKIVSPANINSSKQVVIAGEDEAVELAIEYLKNNGAKKCIRLNVSVPSHCELMYEAATKLSTILDKIKINNCEYELIHNLDAKKSNDFSSIKNKLILQLTKPVQWSDIMTHVKTKNGIFIECGPKNILSGLAKANDIDDIYTTSSSTFISEMGKIL</sequence>
<evidence type="ECO:0000256" key="3">
    <source>
        <dbReference type="ARBA" id="ARBA00022679"/>
    </source>
</evidence>
<dbReference type="SUPFAM" id="SSF55048">
    <property type="entry name" value="Probable ACP-binding domain of malonyl-CoA ACP transacylase"/>
    <property type="match status" value="1"/>
</dbReference>
<gene>
    <name evidence="9" type="primary">fabD</name>
    <name evidence="9" type="ORF">EVA97_01790</name>
</gene>
<proteinExistence type="inferred from homology"/>
<dbReference type="FunFam" id="3.30.70.250:FF:000001">
    <property type="entry name" value="Malonyl CoA-acyl carrier protein transacylase"/>
    <property type="match status" value="1"/>
</dbReference>
<dbReference type="InterPro" id="IPR014043">
    <property type="entry name" value="Acyl_transferase_dom"/>
</dbReference>
<feature type="active site" evidence="7">
    <location>
        <position position="199"/>
    </location>
</feature>
<accession>A0A520N5L0</accession>
<dbReference type="Pfam" id="PF00698">
    <property type="entry name" value="Acyl_transf_1"/>
    <property type="match status" value="1"/>
</dbReference>
<keyword evidence="4 6" id="KW-0012">Acyltransferase</keyword>
<reference evidence="9 10" key="1">
    <citation type="submission" date="2019-02" db="EMBL/GenBank/DDBJ databases">
        <title>Prokaryotic population dynamics and viral predation in marine succession experiment using metagenomics: the confinement effect.</title>
        <authorList>
            <person name="Haro-Moreno J.M."/>
            <person name="Rodriguez-Valera F."/>
            <person name="Lopez-Perez M."/>
        </authorList>
    </citation>
    <scope>NUCLEOTIDE SEQUENCE [LARGE SCALE GENOMIC DNA]</scope>
    <source>
        <strain evidence="9">MED-G164</strain>
    </source>
</reference>
<name>A0A520N5L0_9GAMM</name>
<evidence type="ECO:0000256" key="7">
    <source>
        <dbReference type="PIRSR" id="PIRSR000446-1"/>
    </source>
</evidence>
<dbReference type="PANTHER" id="PTHR42681:SF1">
    <property type="entry name" value="MALONYL-COA-ACYL CARRIER PROTEIN TRANSACYLASE, MITOCHONDRIAL"/>
    <property type="match status" value="1"/>
</dbReference>
<dbReference type="InterPro" id="IPR024925">
    <property type="entry name" value="Malonyl_CoA-ACP_transAc"/>
</dbReference>
<feature type="domain" description="Malonyl-CoA:ACP transacylase (MAT)" evidence="8">
    <location>
        <begin position="8"/>
        <end position="297"/>
    </location>
</feature>
<dbReference type="GO" id="GO:0005829">
    <property type="term" value="C:cytosol"/>
    <property type="evidence" value="ECO:0007669"/>
    <property type="project" value="TreeGrafter"/>
</dbReference>
<dbReference type="NCBIfam" id="TIGR00128">
    <property type="entry name" value="fabD"/>
    <property type="match status" value="1"/>
</dbReference>
<evidence type="ECO:0000256" key="6">
    <source>
        <dbReference type="PIRNR" id="PIRNR000446"/>
    </source>
</evidence>
<organism evidence="9 10">
    <name type="scientific">SAR86 cluster bacterium</name>
    <dbReference type="NCBI Taxonomy" id="2030880"/>
    <lineage>
        <taxon>Bacteria</taxon>
        <taxon>Pseudomonadati</taxon>
        <taxon>Pseudomonadota</taxon>
        <taxon>Gammaproteobacteria</taxon>
        <taxon>SAR86 cluster</taxon>
    </lineage>
</organism>
<evidence type="ECO:0000259" key="8">
    <source>
        <dbReference type="SMART" id="SM00827"/>
    </source>
</evidence>
<comment type="similarity">
    <text evidence="6">Belongs to the fabD family.</text>
</comment>
<dbReference type="PANTHER" id="PTHR42681">
    <property type="entry name" value="MALONYL-COA-ACYL CARRIER PROTEIN TRANSACYLASE, MITOCHONDRIAL"/>
    <property type="match status" value="1"/>
</dbReference>
<dbReference type="SMART" id="SM00827">
    <property type="entry name" value="PKS_AT"/>
    <property type="match status" value="1"/>
</dbReference>
<evidence type="ECO:0000313" key="10">
    <source>
        <dbReference type="Proteomes" id="UP000315283"/>
    </source>
</evidence>
<comment type="caution">
    <text evidence="9">The sequence shown here is derived from an EMBL/GenBank/DDBJ whole genome shotgun (WGS) entry which is preliminary data.</text>
</comment>
<comment type="catalytic activity">
    <reaction evidence="5 6">
        <text>holo-[ACP] + malonyl-CoA = malonyl-[ACP] + CoA</text>
        <dbReference type="Rhea" id="RHEA:41792"/>
        <dbReference type="Rhea" id="RHEA-COMP:9623"/>
        <dbReference type="Rhea" id="RHEA-COMP:9685"/>
        <dbReference type="ChEBI" id="CHEBI:57287"/>
        <dbReference type="ChEBI" id="CHEBI:57384"/>
        <dbReference type="ChEBI" id="CHEBI:64479"/>
        <dbReference type="ChEBI" id="CHEBI:78449"/>
        <dbReference type="EC" id="2.3.1.39"/>
    </reaction>
</comment>
<dbReference type="Gene3D" id="3.40.366.10">
    <property type="entry name" value="Malonyl-Coenzyme A Acyl Carrier Protein, domain 2"/>
    <property type="match status" value="1"/>
</dbReference>
<dbReference type="EMBL" id="SHBJ01000008">
    <property type="protein sequence ID" value="RZO28771.1"/>
    <property type="molecule type" value="Genomic_DNA"/>
</dbReference>
<dbReference type="SUPFAM" id="SSF52151">
    <property type="entry name" value="FabD/lysophospholipase-like"/>
    <property type="match status" value="1"/>
</dbReference>
<dbReference type="GO" id="GO:0004314">
    <property type="term" value="F:[acyl-carrier-protein] S-malonyltransferase activity"/>
    <property type="evidence" value="ECO:0007669"/>
    <property type="project" value="UniProtKB-EC"/>
</dbReference>
<dbReference type="Proteomes" id="UP000315283">
    <property type="component" value="Unassembled WGS sequence"/>
</dbReference>
<dbReference type="AlphaFoldDB" id="A0A520N5L0"/>
<evidence type="ECO:0000256" key="1">
    <source>
        <dbReference type="ARBA" id="ARBA00013258"/>
    </source>
</evidence>
<dbReference type="InterPro" id="IPR004410">
    <property type="entry name" value="Malonyl_CoA-ACP_transAc_FabD"/>
</dbReference>
<dbReference type="InterPro" id="IPR050858">
    <property type="entry name" value="Mal-CoA-ACP_Trans/PKS_FabD"/>
</dbReference>
<dbReference type="InterPro" id="IPR016036">
    <property type="entry name" value="Malonyl_transacylase_ACP-bd"/>
</dbReference>
<dbReference type="EC" id="2.3.1.39" evidence="1 6"/>
<evidence type="ECO:0000313" key="9">
    <source>
        <dbReference type="EMBL" id="RZO28771.1"/>
    </source>
</evidence>
<feature type="active site" evidence="7">
    <location>
        <position position="91"/>
    </location>
</feature>
<evidence type="ECO:0000256" key="2">
    <source>
        <dbReference type="ARBA" id="ARBA00018953"/>
    </source>
</evidence>
<protein>
    <recommendedName>
        <fullName evidence="2 6">Malonyl CoA-acyl carrier protein transacylase</fullName>
        <ecNumber evidence="1 6">2.3.1.39</ecNumber>
    </recommendedName>
</protein>
<dbReference type="Gene3D" id="3.30.70.250">
    <property type="entry name" value="Malonyl-CoA ACP transacylase, ACP-binding"/>
    <property type="match status" value="1"/>
</dbReference>
<dbReference type="InterPro" id="IPR001227">
    <property type="entry name" value="Ac_transferase_dom_sf"/>
</dbReference>
<dbReference type="PIRSF" id="PIRSF000446">
    <property type="entry name" value="Mct"/>
    <property type="match status" value="1"/>
</dbReference>
<keyword evidence="3 6" id="KW-0808">Transferase</keyword>
<evidence type="ECO:0000256" key="4">
    <source>
        <dbReference type="ARBA" id="ARBA00023315"/>
    </source>
</evidence>